<keyword evidence="8" id="KW-1185">Reference proteome</keyword>
<proteinExistence type="predicted"/>
<name>A0ABW0ES72_9PSEU</name>
<dbReference type="EMBL" id="JBHSKF010000012">
    <property type="protein sequence ID" value="MFC5289747.1"/>
    <property type="molecule type" value="Genomic_DNA"/>
</dbReference>
<dbReference type="InterPro" id="IPR017941">
    <property type="entry name" value="Rieske_2Fe-2S"/>
</dbReference>
<keyword evidence="3" id="KW-0408">Iron</keyword>
<keyword evidence="5" id="KW-1015">Disulfide bond</keyword>
<dbReference type="Pfam" id="PF00355">
    <property type="entry name" value="Rieske"/>
    <property type="match status" value="1"/>
</dbReference>
<dbReference type="RefSeq" id="WP_378249600.1">
    <property type="nucleotide sequence ID" value="NZ_JBHSKF010000012.1"/>
</dbReference>
<evidence type="ECO:0000256" key="3">
    <source>
        <dbReference type="ARBA" id="ARBA00023004"/>
    </source>
</evidence>
<gene>
    <name evidence="7" type="ORF">ACFPM7_22065</name>
</gene>
<evidence type="ECO:0000259" key="6">
    <source>
        <dbReference type="PROSITE" id="PS51296"/>
    </source>
</evidence>
<dbReference type="SUPFAM" id="SSF50022">
    <property type="entry name" value="ISP domain"/>
    <property type="match status" value="1"/>
</dbReference>
<keyword evidence="2" id="KW-0479">Metal-binding</keyword>
<evidence type="ECO:0000313" key="7">
    <source>
        <dbReference type="EMBL" id="MFC5289747.1"/>
    </source>
</evidence>
<evidence type="ECO:0000256" key="2">
    <source>
        <dbReference type="ARBA" id="ARBA00022723"/>
    </source>
</evidence>
<sequence>MQTTTALRSLWLDGIEPTPYPTSAADDGALFDVVVVGGGITGLTTALLLKRAGLTVAVVEADLVGRGVTGNNTAKVTALQSTVYSELESVHGTDAAAGYARASAAGVDLVAELAEGIDCAVERRPAHTVALRPDDVPRIEAELDAAVRAGLPAVSDAAPDLPFPVHAAVRLDEQLRLHPLRYAIGLAAMVEGGGCRVFERSRVRKVREGDPSTVHTEHGELRGGHVVIATHYPILDRGLFFARLEPLRSYCVAATLKDGSPPSSMAISTGGETWSIVSAGDRLVVGGQGHQVGERGDSEARYAALEEFARRHWDVAGFTHRWSAQDPVPYDRLPMIGAYRPGADRLHVATGFAKWGLSTGTFAATLLTDRVLGREITDLFSPTRLTPRKAATLARMNAKVGVDMVTDHLAPTGSSDLDDLAPGTACVRRDGLGKTGVYRDADGALHAVSMKCTHLGCVVRFNTAEHSWDCPCHGSRFDVDGAVLEGPAVRPLDKRTP</sequence>
<dbReference type="Gene3D" id="2.102.10.10">
    <property type="entry name" value="Rieske [2Fe-2S] iron-sulphur domain"/>
    <property type="match status" value="1"/>
</dbReference>
<keyword evidence="1" id="KW-0001">2Fe-2S</keyword>
<comment type="caution">
    <text evidence="7">The sequence shown here is derived from an EMBL/GenBank/DDBJ whole genome shotgun (WGS) entry which is preliminary data.</text>
</comment>
<evidence type="ECO:0000256" key="4">
    <source>
        <dbReference type="ARBA" id="ARBA00023014"/>
    </source>
</evidence>
<dbReference type="InterPro" id="IPR036188">
    <property type="entry name" value="FAD/NAD-bd_sf"/>
</dbReference>
<dbReference type="PROSITE" id="PS51296">
    <property type="entry name" value="RIESKE"/>
    <property type="match status" value="1"/>
</dbReference>
<evidence type="ECO:0000256" key="5">
    <source>
        <dbReference type="ARBA" id="ARBA00023157"/>
    </source>
</evidence>
<feature type="domain" description="Rieske" evidence="6">
    <location>
        <begin position="412"/>
        <end position="497"/>
    </location>
</feature>
<dbReference type="Pfam" id="PF01266">
    <property type="entry name" value="DAO"/>
    <property type="match status" value="1"/>
</dbReference>
<dbReference type="PANTHER" id="PTHR13847:SF274">
    <property type="entry name" value="RIESKE 2FE-2S IRON-SULFUR PROTEIN YHFW-RELATED"/>
    <property type="match status" value="1"/>
</dbReference>
<dbReference type="SUPFAM" id="SSF51905">
    <property type="entry name" value="FAD/NAD(P)-binding domain"/>
    <property type="match status" value="1"/>
</dbReference>
<accession>A0ABW0ES72</accession>
<keyword evidence="4" id="KW-0411">Iron-sulfur</keyword>
<dbReference type="InterPro" id="IPR006076">
    <property type="entry name" value="FAD-dep_OxRdtase"/>
</dbReference>
<protein>
    <submittedName>
        <fullName evidence="7">FAD-dependent oxidoreductase</fullName>
    </submittedName>
</protein>
<dbReference type="InterPro" id="IPR036922">
    <property type="entry name" value="Rieske_2Fe-2S_sf"/>
</dbReference>
<evidence type="ECO:0000256" key="1">
    <source>
        <dbReference type="ARBA" id="ARBA00022714"/>
    </source>
</evidence>
<evidence type="ECO:0000313" key="8">
    <source>
        <dbReference type="Proteomes" id="UP001596157"/>
    </source>
</evidence>
<dbReference type="PRINTS" id="PR00162">
    <property type="entry name" value="RIESKE"/>
</dbReference>
<reference evidence="8" key="1">
    <citation type="journal article" date="2019" name="Int. J. Syst. Evol. Microbiol.">
        <title>The Global Catalogue of Microorganisms (GCM) 10K type strain sequencing project: providing services to taxonomists for standard genome sequencing and annotation.</title>
        <authorList>
            <consortium name="The Broad Institute Genomics Platform"/>
            <consortium name="The Broad Institute Genome Sequencing Center for Infectious Disease"/>
            <person name="Wu L."/>
            <person name="Ma J."/>
        </authorList>
    </citation>
    <scope>NUCLEOTIDE SEQUENCE [LARGE SCALE GENOMIC DNA]</scope>
    <source>
        <strain evidence="8">CCUG 59778</strain>
    </source>
</reference>
<dbReference type="Proteomes" id="UP001596157">
    <property type="component" value="Unassembled WGS sequence"/>
</dbReference>
<dbReference type="Gene3D" id="3.30.9.10">
    <property type="entry name" value="D-Amino Acid Oxidase, subunit A, domain 2"/>
    <property type="match status" value="1"/>
</dbReference>
<dbReference type="PANTHER" id="PTHR13847">
    <property type="entry name" value="SARCOSINE DEHYDROGENASE-RELATED"/>
    <property type="match status" value="1"/>
</dbReference>
<organism evidence="7 8">
    <name type="scientific">Actinokineospora guangxiensis</name>
    <dbReference type="NCBI Taxonomy" id="1490288"/>
    <lineage>
        <taxon>Bacteria</taxon>
        <taxon>Bacillati</taxon>
        <taxon>Actinomycetota</taxon>
        <taxon>Actinomycetes</taxon>
        <taxon>Pseudonocardiales</taxon>
        <taxon>Pseudonocardiaceae</taxon>
        <taxon>Actinokineospora</taxon>
    </lineage>
</organism>
<dbReference type="InterPro" id="IPR005805">
    <property type="entry name" value="Rieske_Fe-S_prot_C"/>
</dbReference>
<dbReference type="Gene3D" id="3.50.50.60">
    <property type="entry name" value="FAD/NAD(P)-binding domain"/>
    <property type="match status" value="1"/>
</dbReference>